<dbReference type="EMBL" id="KK198754">
    <property type="protein sequence ID" value="KCW84848.1"/>
    <property type="molecule type" value="Genomic_DNA"/>
</dbReference>
<protein>
    <submittedName>
        <fullName evidence="3">Uncharacterized protein</fullName>
    </submittedName>
</protein>
<feature type="transmembrane region" description="Helical" evidence="2">
    <location>
        <begin position="321"/>
        <end position="341"/>
    </location>
</feature>
<dbReference type="PANTHER" id="PTHR36766">
    <property type="entry name" value="PLANT BROAD-SPECTRUM MILDEW RESISTANCE PROTEIN RPW8"/>
    <property type="match status" value="1"/>
</dbReference>
<name>A0A059D290_EUCGR</name>
<accession>A0A059D290</accession>
<dbReference type="AlphaFoldDB" id="A0A059D290"/>
<dbReference type="PANTHER" id="PTHR36766:SF64">
    <property type="entry name" value="OS12G0206100 PROTEIN"/>
    <property type="match status" value="1"/>
</dbReference>
<dbReference type="InParanoid" id="A0A059D290"/>
<sequence>MRDIKGGLTKLPSAIWFVQFVAHRDEFITTARDSRRFWDPTWDPLGELENVFAFPYGSSHTQSKVEKRILASPNMRFLLQLPSSLRDSIFRELATSPFLLFCSTCWWMPIFFGICDSELEKLLLQDYTLSRRLERFRLRKRRFLSKYRPRIRQWRHHPTKALEPSHMNNLQEVDLFECKLLVEIRGLEELGSLSPLAVAYCRSIERMPDLSKSRKLRELRVGKCPKLRSMEGLDRLESLKCLRIHDCRSLESLVDTLNLNLECCLIVRCKRLPDRRNYCKRGQGCYCEMLFKGLWKSDPMEVQQVLQGHPDVAPVRNLEHGLVVVLGVAILFVLLLFCFFVL</sequence>
<evidence type="ECO:0000256" key="1">
    <source>
        <dbReference type="ARBA" id="ARBA00022821"/>
    </source>
</evidence>
<dbReference type="GO" id="GO:0006952">
    <property type="term" value="P:defense response"/>
    <property type="evidence" value="ECO:0007669"/>
    <property type="project" value="UniProtKB-KW"/>
</dbReference>
<reference evidence="3" key="1">
    <citation type="submission" date="2013-07" db="EMBL/GenBank/DDBJ databases">
        <title>The genome of Eucalyptus grandis.</title>
        <authorList>
            <person name="Schmutz J."/>
            <person name="Hayes R."/>
            <person name="Myburg A."/>
            <person name="Tuskan G."/>
            <person name="Grattapaglia D."/>
            <person name="Rokhsar D.S."/>
        </authorList>
    </citation>
    <scope>NUCLEOTIDE SEQUENCE</scope>
    <source>
        <tissue evidence="3">Leaf extractions</tissue>
    </source>
</reference>
<keyword evidence="2" id="KW-0472">Membrane</keyword>
<dbReference type="SUPFAM" id="SSF52058">
    <property type="entry name" value="L domain-like"/>
    <property type="match status" value="1"/>
</dbReference>
<gene>
    <name evidence="3" type="ORF">EUGRSUZ_B01672</name>
</gene>
<keyword evidence="1" id="KW-0611">Plant defense</keyword>
<dbReference type="Gene3D" id="3.40.1170.20">
    <property type="entry name" value="tRNA intron endonuclease, N-terminal domain"/>
    <property type="match status" value="2"/>
</dbReference>
<evidence type="ECO:0000256" key="2">
    <source>
        <dbReference type="SAM" id="Phobius"/>
    </source>
</evidence>
<dbReference type="Gramene" id="KCW84848">
    <property type="protein sequence ID" value="KCW84848"/>
    <property type="gene ID" value="EUGRSUZ_B01672"/>
</dbReference>
<keyword evidence="2" id="KW-1133">Transmembrane helix</keyword>
<proteinExistence type="predicted"/>
<organism evidence="3">
    <name type="scientific">Eucalyptus grandis</name>
    <name type="common">Flooded gum</name>
    <dbReference type="NCBI Taxonomy" id="71139"/>
    <lineage>
        <taxon>Eukaryota</taxon>
        <taxon>Viridiplantae</taxon>
        <taxon>Streptophyta</taxon>
        <taxon>Embryophyta</taxon>
        <taxon>Tracheophyta</taxon>
        <taxon>Spermatophyta</taxon>
        <taxon>Magnoliopsida</taxon>
        <taxon>eudicotyledons</taxon>
        <taxon>Gunneridae</taxon>
        <taxon>Pentapetalae</taxon>
        <taxon>rosids</taxon>
        <taxon>malvids</taxon>
        <taxon>Myrtales</taxon>
        <taxon>Myrtaceae</taxon>
        <taxon>Myrtoideae</taxon>
        <taxon>Eucalypteae</taxon>
        <taxon>Eucalyptus</taxon>
    </lineage>
</organism>
<keyword evidence="2" id="KW-0812">Transmembrane</keyword>
<evidence type="ECO:0000313" key="3">
    <source>
        <dbReference type="EMBL" id="KCW84848.1"/>
    </source>
</evidence>